<dbReference type="Proteomes" id="UP000318681">
    <property type="component" value="Unassembled WGS sequence"/>
</dbReference>
<dbReference type="SUPFAM" id="SSF55347">
    <property type="entry name" value="Glyceraldehyde-3-phosphate dehydrogenase-like, C-terminal domain"/>
    <property type="match status" value="1"/>
</dbReference>
<dbReference type="GO" id="GO:0016491">
    <property type="term" value="F:oxidoreductase activity"/>
    <property type="evidence" value="ECO:0007669"/>
    <property type="project" value="UniProtKB-KW"/>
</dbReference>
<keyword evidence="1" id="KW-0560">Oxidoreductase</keyword>
<sequence length="358" mass="37238">MTNAPLRIGFAGANAERGWARDAHLRAVRAVPDLTVKAVSARTQVIADAAAIWFGAQVAYADSLAMVRDPEVDIVAVTVKVPEHRGIVLAALEAGKHVYSEWPLGRDLAETKELAAAAQRAGTHCMVGTQGGFAPAVRHAATLVQGGSFGRPRNLRVVSTTQGWGKQVPPFYAYLQDKRNGATLATIAGGHTLAMVERVVGPYVELSAMSSVLVPDVEIVETGETMRRTSPDHMLVMGRHAGGCVSLVEVLGGIALPLRFELTCTGGTLTINGGHAGGFQVGDLVVSTVPPSPAQSGQAAPAATGSSANVSELWAAFARDIRDGTRTVPDFDDAVHLTLLLDAVDAASEGGGRVTIGT</sequence>
<feature type="domain" description="Gfo/Idh/MocA-like oxidoreductase N-terminal" evidence="2">
    <location>
        <begin position="7"/>
        <end position="128"/>
    </location>
</feature>
<dbReference type="InterPro" id="IPR000683">
    <property type="entry name" value="Gfo/Idh/MocA-like_OxRdtase_N"/>
</dbReference>
<evidence type="ECO:0000259" key="2">
    <source>
        <dbReference type="Pfam" id="PF01408"/>
    </source>
</evidence>
<dbReference type="SUPFAM" id="SSF51735">
    <property type="entry name" value="NAD(P)-binding Rossmann-fold domains"/>
    <property type="match status" value="1"/>
</dbReference>
<evidence type="ECO:0000313" key="5">
    <source>
        <dbReference type="Proteomes" id="UP000318681"/>
    </source>
</evidence>
<evidence type="ECO:0000313" key="4">
    <source>
        <dbReference type="EMBL" id="TVV75962.1"/>
    </source>
</evidence>
<dbReference type="RefSeq" id="WP_145149066.1">
    <property type="nucleotide sequence ID" value="NZ_VNIM01000015.1"/>
</dbReference>
<dbReference type="Pfam" id="PF22685">
    <property type="entry name" value="Gal80p_C-like"/>
    <property type="match status" value="1"/>
</dbReference>
<accession>A0A558R9K5</accession>
<gene>
    <name evidence="4" type="ORF">FOY91_05825</name>
</gene>
<proteinExistence type="predicted"/>
<dbReference type="GO" id="GO:0000166">
    <property type="term" value="F:nucleotide binding"/>
    <property type="evidence" value="ECO:0007669"/>
    <property type="project" value="InterPro"/>
</dbReference>
<dbReference type="PANTHER" id="PTHR43818:SF11">
    <property type="entry name" value="BCDNA.GH03377"/>
    <property type="match status" value="1"/>
</dbReference>
<dbReference type="InterPro" id="IPR050463">
    <property type="entry name" value="Gfo/Idh/MocA_oxidrdct_glycsds"/>
</dbReference>
<protein>
    <submittedName>
        <fullName evidence="4">Gfo/Idh/MocA family oxidoreductase</fullName>
    </submittedName>
</protein>
<dbReference type="InterPro" id="IPR036291">
    <property type="entry name" value="NAD(P)-bd_dom_sf"/>
</dbReference>
<evidence type="ECO:0000259" key="3">
    <source>
        <dbReference type="Pfam" id="PF22685"/>
    </source>
</evidence>
<keyword evidence="5" id="KW-1185">Reference proteome</keyword>
<feature type="domain" description="Gal80p-like C-terminal" evidence="3">
    <location>
        <begin position="135"/>
        <end position="256"/>
    </location>
</feature>
<dbReference type="PANTHER" id="PTHR43818">
    <property type="entry name" value="BCDNA.GH03377"/>
    <property type="match status" value="1"/>
</dbReference>
<dbReference type="Gene3D" id="3.40.50.720">
    <property type="entry name" value="NAD(P)-binding Rossmann-like Domain"/>
    <property type="match status" value="1"/>
</dbReference>
<evidence type="ECO:0000256" key="1">
    <source>
        <dbReference type="ARBA" id="ARBA00023002"/>
    </source>
</evidence>
<dbReference type="Pfam" id="PF01408">
    <property type="entry name" value="GFO_IDH_MocA"/>
    <property type="match status" value="1"/>
</dbReference>
<organism evidence="4 5">
    <name type="scientific">Alterirhizorhabdus solaris</name>
    <dbReference type="NCBI Taxonomy" id="2529389"/>
    <lineage>
        <taxon>Bacteria</taxon>
        <taxon>Pseudomonadati</taxon>
        <taxon>Pseudomonadota</taxon>
        <taxon>Alphaproteobacteria</taxon>
        <taxon>Sphingomonadales</taxon>
        <taxon>Rhizorhabdaceae</taxon>
        <taxon>Alterirhizorhabdus</taxon>
    </lineage>
</organism>
<dbReference type="Gene3D" id="3.30.360.10">
    <property type="entry name" value="Dihydrodipicolinate Reductase, domain 2"/>
    <property type="match status" value="1"/>
</dbReference>
<name>A0A558R9K5_9SPHN</name>
<dbReference type="OrthoDB" id="9801953at2"/>
<dbReference type="AlphaFoldDB" id="A0A558R9K5"/>
<comment type="caution">
    <text evidence="4">The sequence shown here is derived from an EMBL/GenBank/DDBJ whole genome shotgun (WGS) entry which is preliminary data.</text>
</comment>
<dbReference type="InterPro" id="IPR055080">
    <property type="entry name" value="Gal80p-like_C"/>
</dbReference>
<dbReference type="EMBL" id="VNIM01000015">
    <property type="protein sequence ID" value="TVV75962.1"/>
    <property type="molecule type" value="Genomic_DNA"/>
</dbReference>
<reference evidence="4 5" key="1">
    <citation type="submission" date="2019-07" db="EMBL/GenBank/DDBJ databases">
        <title>Sphingomonas solaris sp. nov., isolated from a solar panel from Boston, Massachusetts.</title>
        <authorList>
            <person name="Tanner K."/>
            <person name="Pascual J."/>
            <person name="Mancuso C."/>
            <person name="Pereto J."/>
            <person name="Khalil A."/>
            <person name="Vilanova C."/>
        </authorList>
    </citation>
    <scope>NUCLEOTIDE SEQUENCE [LARGE SCALE GENOMIC DNA]</scope>
    <source>
        <strain evidence="4 5">R4DWN</strain>
    </source>
</reference>